<gene>
    <name evidence="3" type="ORF">D8B20_09715</name>
</gene>
<dbReference type="PANTHER" id="PTHR23028:SF53">
    <property type="entry name" value="ACYL_TRANSF_3 DOMAIN-CONTAINING PROTEIN"/>
    <property type="match status" value="1"/>
</dbReference>
<feature type="domain" description="Acyltransferase 3" evidence="2">
    <location>
        <begin position="4"/>
        <end position="329"/>
    </location>
</feature>
<dbReference type="EMBL" id="CP032702">
    <property type="protein sequence ID" value="QDY42154.1"/>
    <property type="molecule type" value="Genomic_DNA"/>
</dbReference>
<dbReference type="GO" id="GO:0009103">
    <property type="term" value="P:lipopolysaccharide biosynthetic process"/>
    <property type="evidence" value="ECO:0007669"/>
    <property type="project" value="TreeGrafter"/>
</dbReference>
<feature type="transmembrane region" description="Helical" evidence="1">
    <location>
        <begin position="240"/>
        <end position="259"/>
    </location>
</feature>
<feature type="transmembrane region" description="Helical" evidence="1">
    <location>
        <begin position="75"/>
        <end position="93"/>
    </location>
</feature>
<evidence type="ECO:0000313" key="4">
    <source>
        <dbReference type="Proteomes" id="UP000319411"/>
    </source>
</evidence>
<evidence type="ECO:0000313" key="3">
    <source>
        <dbReference type="EMBL" id="QDY42154.1"/>
    </source>
</evidence>
<dbReference type="PANTHER" id="PTHR23028">
    <property type="entry name" value="ACETYLTRANSFERASE"/>
    <property type="match status" value="1"/>
</dbReference>
<dbReference type="InterPro" id="IPR002656">
    <property type="entry name" value="Acyl_transf_3_dom"/>
</dbReference>
<evidence type="ECO:0000259" key="2">
    <source>
        <dbReference type="Pfam" id="PF01757"/>
    </source>
</evidence>
<sequence>MVSHLHKLFPWYDKNQSRLAVFYDYFGLWTGVDLFFCVSGFIITKSIMDKLPTEHNAKEFFSFAIPFWVRRIYRLWPSAWFWLSFTTLATVMFNQTGVFGEPFKAILYQIYAMLNLANTYGFECTKQLSCGNNQVFWSLSLEEQFYWIFPILLFLIRGNKFLIFMLLVTIIQIPLDRGGSPLGFIRTDAISLGVVIGYLSRKEYYTYFEPNNLRKFYFKYTIPLLLILMLAFLGTWKIVVVPWSTGIVAIVSAILVWIASYNKGYLFGNGLVKKVAEIIGARSYTLYLTHIPAFYTTIELIHRYERHTGKSLTHNYLAYMGLATILLVLYTELSHRLIEKPCQNYGRKIT</sequence>
<feature type="transmembrane region" description="Helical" evidence="1">
    <location>
        <begin position="216"/>
        <end position="233"/>
    </location>
</feature>
<protein>
    <submittedName>
        <fullName evidence="3">Acyltransferase</fullName>
    </submittedName>
</protein>
<dbReference type="GO" id="GO:0016020">
    <property type="term" value="C:membrane"/>
    <property type="evidence" value="ECO:0007669"/>
    <property type="project" value="TreeGrafter"/>
</dbReference>
<dbReference type="Proteomes" id="UP000319411">
    <property type="component" value="Chromosome"/>
</dbReference>
<name>A0A518XD71_9GAMM</name>
<dbReference type="GO" id="GO:0016747">
    <property type="term" value="F:acyltransferase activity, transferring groups other than amino-acyl groups"/>
    <property type="evidence" value="ECO:0007669"/>
    <property type="project" value="InterPro"/>
</dbReference>
<accession>A0A518XD71</accession>
<dbReference type="OrthoDB" id="9767863at2"/>
<reference evidence="3 4" key="1">
    <citation type="submission" date="2018-10" db="EMBL/GenBank/DDBJ databases">
        <title>Genome Sequencing of Pantoea dispersa DSM 32899.</title>
        <authorList>
            <person name="Nawrath M."/>
            <person name="Ottenheim C."/>
            <person name="Wilm A."/>
            <person name="Zimmermann W."/>
            <person name="Wu J.C."/>
        </authorList>
    </citation>
    <scope>NUCLEOTIDE SEQUENCE [LARGE SCALE GENOMIC DNA]</scope>
    <source>
        <strain evidence="3 4">DSM 32899</strain>
    </source>
</reference>
<dbReference type="InterPro" id="IPR050879">
    <property type="entry name" value="Acyltransferase_3"/>
</dbReference>
<dbReference type="Pfam" id="PF01757">
    <property type="entry name" value="Acyl_transf_3"/>
    <property type="match status" value="1"/>
</dbReference>
<evidence type="ECO:0000256" key="1">
    <source>
        <dbReference type="SAM" id="Phobius"/>
    </source>
</evidence>
<proteinExistence type="predicted"/>
<dbReference type="AlphaFoldDB" id="A0A518XD71"/>
<keyword evidence="4" id="KW-1185">Reference proteome</keyword>
<keyword evidence="1" id="KW-1133">Transmembrane helix</keyword>
<feature type="transmembrane region" description="Helical" evidence="1">
    <location>
        <begin position="145"/>
        <end position="171"/>
    </location>
</feature>
<keyword evidence="1" id="KW-0812">Transmembrane</keyword>
<keyword evidence="1" id="KW-0472">Membrane</keyword>
<feature type="transmembrane region" description="Helical" evidence="1">
    <location>
        <begin position="316"/>
        <end position="333"/>
    </location>
</feature>
<organism evidence="3 4">
    <name type="scientific">Candidatus Pantoea soli</name>
    <dbReference type="NCBI Taxonomy" id="3098669"/>
    <lineage>
        <taxon>Bacteria</taxon>
        <taxon>Pseudomonadati</taxon>
        <taxon>Pseudomonadota</taxon>
        <taxon>Gammaproteobacteria</taxon>
        <taxon>Enterobacterales</taxon>
        <taxon>Erwiniaceae</taxon>
        <taxon>Pantoea</taxon>
    </lineage>
</organism>
<feature type="transmembrane region" description="Helical" evidence="1">
    <location>
        <begin position="20"/>
        <end position="43"/>
    </location>
</feature>
<keyword evidence="3" id="KW-0012">Acyltransferase</keyword>
<keyword evidence="3" id="KW-0808">Transferase</keyword>
<dbReference type="KEGG" id="pdis:D8B20_09715"/>